<sequence>MAINRSALLCAGDPNIQQYSRMAADLEKQELEAPEGVASPQLYGQLLAIYLLQNDLPNAKYLWKRIPRNIKEENPELGKIWVVGQKLWQCHSSVYLALEEDWPDHIKPILSAIVDITRSRALRLIAKAYSSISVEKVASFLGMSAEDCVEGLSSLGWEVDAACKIVKPKSMESKSED</sequence>
<evidence type="ECO:0000256" key="3">
    <source>
        <dbReference type="ARBA" id="ARBA00022490"/>
    </source>
</evidence>
<evidence type="ECO:0000256" key="2">
    <source>
        <dbReference type="ARBA" id="ARBA00004496"/>
    </source>
</evidence>
<feature type="non-terminal residue" evidence="7">
    <location>
        <position position="177"/>
    </location>
</feature>
<dbReference type="Proteomes" id="UP000054359">
    <property type="component" value="Unassembled WGS sequence"/>
</dbReference>
<dbReference type="STRING" id="407821.A0A087U6U7"/>
<feature type="domain" description="CSN8/PSMD8/EIF3K" evidence="6">
    <location>
        <begin position="39"/>
        <end position="175"/>
    </location>
</feature>
<dbReference type="AlphaFoldDB" id="A0A087U6U7"/>
<dbReference type="OMA" id="TIVQPCK"/>
<comment type="subcellular location">
    <subcellularLocation>
        <location evidence="2">Cytoplasm</location>
    </subcellularLocation>
    <subcellularLocation>
        <location evidence="1">Nucleus</location>
    </subcellularLocation>
</comment>
<keyword evidence="4" id="KW-0736">Signalosome</keyword>
<dbReference type="InterPro" id="IPR033464">
    <property type="entry name" value="CSN8_PSD8_EIF3K"/>
</dbReference>
<accession>A0A087U6U7</accession>
<dbReference type="OrthoDB" id="5351233at2759"/>
<reference evidence="7 8" key="1">
    <citation type="submission" date="2013-11" db="EMBL/GenBank/DDBJ databases">
        <title>Genome sequencing of Stegodyphus mimosarum.</title>
        <authorList>
            <person name="Bechsgaard J."/>
        </authorList>
    </citation>
    <scope>NUCLEOTIDE SEQUENCE [LARGE SCALE GENOMIC DNA]</scope>
</reference>
<evidence type="ECO:0000313" key="8">
    <source>
        <dbReference type="Proteomes" id="UP000054359"/>
    </source>
</evidence>
<gene>
    <name evidence="7" type="ORF">X975_17624</name>
</gene>
<dbReference type="GO" id="GO:0010387">
    <property type="term" value="P:COP9 signalosome assembly"/>
    <property type="evidence" value="ECO:0007669"/>
    <property type="project" value="InterPro"/>
</dbReference>
<keyword evidence="5" id="KW-0539">Nucleus</keyword>
<evidence type="ECO:0000256" key="1">
    <source>
        <dbReference type="ARBA" id="ARBA00004123"/>
    </source>
</evidence>
<dbReference type="GO" id="GO:0000338">
    <property type="term" value="P:protein deneddylation"/>
    <property type="evidence" value="ECO:0007669"/>
    <property type="project" value="InterPro"/>
</dbReference>
<dbReference type="GO" id="GO:0008180">
    <property type="term" value="C:COP9 signalosome"/>
    <property type="evidence" value="ECO:0007669"/>
    <property type="project" value="UniProtKB-KW"/>
</dbReference>
<dbReference type="GO" id="GO:0005737">
    <property type="term" value="C:cytoplasm"/>
    <property type="evidence" value="ECO:0007669"/>
    <property type="project" value="UniProtKB-SubCell"/>
</dbReference>
<protein>
    <recommendedName>
        <fullName evidence="6">CSN8/PSMD8/EIF3K domain-containing protein</fullName>
    </recommendedName>
</protein>
<organism evidence="7 8">
    <name type="scientific">Stegodyphus mimosarum</name>
    <name type="common">African social velvet spider</name>
    <dbReference type="NCBI Taxonomy" id="407821"/>
    <lineage>
        <taxon>Eukaryota</taxon>
        <taxon>Metazoa</taxon>
        <taxon>Ecdysozoa</taxon>
        <taxon>Arthropoda</taxon>
        <taxon>Chelicerata</taxon>
        <taxon>Arachnida</taxon>
        <taxon>Araneae</taxon>
        <taxon>Araneomorphae</taxon>
        <taxon>Entelegynae</taxon>
        <taxon>Eresoidea</taxon>
        <taxon>Eresidae</taxon>
        <taxon>Stegodyphus</taxon>
    </lineage>
</organism>
<proteinExistence type="predicted"/>
<evidence type="ECO:0000259" key="6">
    <source>
        <dbReference type="Pfam" id="PF10075"/>
    </source>
</evidence>
<keyword evidence="8" id="KW-1185">Reference proteome</keyword>
<dbReference type="PANTHER" id="PTHR13339">
    <property type="entry name" value="COP9 SIGNALOSOME COMPLEX SUBUNIT 8"/>
    <property type="match status" value="1"/>
</dbReference>
<keyword evidence="3" id="KW-0963">Cytoplasm</keyword>
<dbReference type="InterPro" id="IPR033205">
    <property type="entry name" value="COP9_CSN8"/>
</dbReference>
<dbReference type="Pfam" id="PF10075">
    <property type="entry name" value="CSN8_PSD8_EIF3K"/>
    <property type="match status" value="1"/>
</dbReference>
<dbReference type="PANTHER" id="PTHR13339:SF0">
    <property type="entry name" value="COP9 SIGNALOSOME COMPLEX SUBUNIT 8"/>
    <property type="match status" value="1"/>
</dbReference>
<evidence type="ECO:0000256" key="5">
    <source>
        <dbReference type="ARBA" id="ARBA00023242"/>
    </source>
</evidence>
<evidence type="ECO:0000313" key="7">
    <source>
        <dbReference type="EMBL" id="KFM73086.1"/>
    </source>
</evidence>
<name>A0A087U6U7_STEMI</name>
<dbReference type="Gene3D" id="1.25.40.990">
    <property type="match status" value="1"/>
</dbReference>
<evidence type="ECO:0000256" key="4">
    <source>
        <dbReference type="ARBA" id="ARBA00022790"/>
    </source>
</evidence>
<dbReference type="EMBL" id="KK118485">
    <property type="protein sequence ID" value="KFM73086.1"/>
    <property type="molecule type" value="Genomic_DNA"/>
</dbReference>